<accession>A0ABS5HRQ2</accession>
<evidence type="ECO:0000313" key="4">
    <source>
        <dbReference type="EMBL" id="MBR9651608.1"/>
    </source>
</evidence>
<dbReference type="Proteomes" id="UP001195941">
    <property type="component" value="Unassembled WGS sequence"/>
</dbReference>
<gene>
    <name evidence="4" type="primary">sigJ</name>
    <name evidence="4" type="ORF">IT775_10785</name>
</gene>
<dbReference type="InterPro" id="IPR007627">
    <property type="entry name" value="RNA_pol_sigma70_r2"/>
</dbReference>
<comment type="subunit">
    <text evidence="1">Interacts transiently with the RNA polymerase catalytic core formed by RpoA, RpoB, RpoC and RpoZ (2 alpha, 1 beta, 1 beta' and 1 omega subunit) to form the RNA polymerase holoenzyme that can initiate transcription.</text>
</comment>
<dbReference type="InterPro" id="IPR013249">
    <property type="entry name" value="RNA_pol_sigma70_r4_t2"/>
</dbReference>
<organism evidence="4 5">
    <name type="scientific">Thalassovita aquimarina</name>
    <dbReference type="NCBI Taxonomy" id="2785917"/>
    <lineage>
        <taxon>Bacteria</taxon>
        <taxon>Pseudomonadati</taxon>
        <taxon>Pseudomonadota</taxon>
        <taxon>Alphaproteobacteria</taxon>
        <taxon>Rhodobacterales</taxon>
        <taxon>Roseobacteraceae</taxon>
        <taxon>Thalassovita</taxon>
    </lineage>
</organism>
<dbReference type="InterPro" id="IPR013324">
    <property type="entry name" value="RNA_pol_sigma_r3/r4-like"/>
</dbReference>
<dbReference type="Gene3D" id="1.10.1740.10">
    <property type="match status" value="1"/>
</dbReference>
<proteinExistence type="predicted"/>
<dbReference type="NCBIfam" id="TIGR02937">
    <property type="entry name" value="sigma70-ECF"/>
    <property type="match status" value="1"/>
</dbReference>
<evidence type="ECO:0000259" key="3">
    <source>
        <dbReference type="Pfam" id="PF08281"/>
    </source>
</evidence>
<comment type="caution">
    <text evidence="4">The sequence shown here is derived from an EMBL/GenBank/DDBJ whole genome shotgun (WGS) entry which is preliminary data.</text>
</comment>
<feature type="domain" description="RNA polymerase sigma factor 70 region 4 type 2" evidence="3">
    <location>
        <begin position="101"/>
        <end position="152"/>
    </location>
</feature>
<reference evidence="4 5" key="1">
    <citation type="journal article" date="2021" name="Arch. Microbiol.">
        <title>Thalassobius aquimarinus sp. nov., isolated from the Sea of Japan seashore.</title>
        <authorList>
            <person name="Kurilenko V.V."/>
            <person name="Romanenko L.A."/>
            <person name="Chernysheva N.Y."/>
            <person name="Velansky P.V."/>
            <person name="Tekutyeva L.A."/>
            <person name="Isaeva M.P."/>
            <person name="Mikhailov V.V."/>
        </authorList>
    </citation>
    <scope>NUCLEOTIDE SEQUENCE [LARGE SCALE GENOMIC DNA]</scope>
    <source>
        <strain evidence="4 5">KMM 8518</strain>
    </source>
</reference>
<dbReference type="SUPFAM" id="SSF54427">
    <property type="entry name" value="NTF2-like"/>
    <property type="match status" value="1"/>
</dbReference>
<dbReference type="InterPro" id="IPR036388">
    <property type="entry name" value="WH-like_DNA-bd_sf"/>
</dbReference>
<dbReference type="InterPro" id="IPR014284">
    <property type="entry name" value="RNA_pol_sigma-70_dom"/>
</dbReference>
<dbReference type="PANTHER" id="PTHR30173">
    <property type="entry name" value="SIGMA 19 FACTOR"/>
    <property type="match status" value="1"/>
</dbReference>
<dbReference type="PANTHER" id="PTHR30173:SF36">
    <property type="entry name" value="ECF RNA POLYMERASE SIGMA FACTOR SIGJ"/>
    <property type="match status" value="1"/>
</dbReference>
<dbReference type="NCBIfam" id="NF007214">
    <property type="entry name" value="PRK09636.1"/>
    <property type="match status" value="1"/>
</dbReference>
<evidence type="ECO:0000259" key="2">
    <source>
        <dbReference type="Pfam" id="PF04542"/>
    </source>
</evidence>
<dbReference type="SUPFAM" id="SSF88659">
    <property type="entry name" value="Sigma3 and sigma4 domains of RNA polymerase sigma factors"/>
    <property type="match status" value="1"/>
</dbReference>
<dbReference type="Pfam" id="PF08281">
    <property type="entry name" value="Sigma70_r4_2"/>
    <property type="match status" value="1"/>
</dbReference>
<dbReference type="InterPro" id="IPR013325">
    <property type="entry name" value="RNA_pol_sigma_r2"/>
</dbReference>
<protein>
    <submittedName>
        <fullName evidence="4">RNA polymerase sigma factor SigJ</fullName>
    </submittedName>
</protein>
<evidence type="ECO:0000256" key="1">
    <source>
        <dbReference type="ARBA" id="ARBA00011344"/>
    </source>
</evidence>
<evidence type="ECO:0000313" key="5">
    <source>
        <dbReference type="Proteomes" id="UP001195941"/>
    </source>
</evidence>
<dbReference type="EMBL" id="JADMKU010000008">
    <property type="protein sequence ID" value="MBR9651608.1"/>
    <property type="molecule type" value="Genomic_DNA"/>
</dbReference>
<keyword evidence="5" id="KW-1185">Reference proteome</keyword>
<dbReference type="Gene3D" id="1.10.10.10">
    <property type="entry name" value="Winged helix-like DNA-binding domain superfamily/Winged helix DNA-binding domain"/>
    <property type="match status" value="1"/>
</dbReference>
<feature type="domain" description="RNA polymerase sigma-70 region 2" evidence="2">
    <location>
        <begin position="3"/>
        <end position="66"/>
    </location>
</feature>
<dbReference type="RefSeq" id="WP_212701125.1">
    <property type="nucleotide sequence ID" value="NZ_JADMKU010000008.1"/>
</dbReference>
<dbReference type="Pfam" id="PF04542">
    <property type="entry name" value="Sigma70_r2"/>
    <property type="match status" value="1"/>
</dbReference>
<dbReference type="InterPro" id="IPR052704">
    <property type="entry name" value="ECF_Sigma-70_Domain"/>
</dbReference>
<dbReference type="SUPFAM" id="SSF88946">
    <property type="entry name" value="Sigma2 domain of RNA polymerase sigma factors"/>
    <property type="match status" value="1"/>
</dbReference>
<dbReference type="InterPro" id="IPR032710">
    <property type="entry name" value="NTF2-like_dom_sf"/>
</dbReference>
<sequence length="288" mass="31724">MDFESHREKLFLTAYRMTGSVSDAEDLVQDTYLRISLADASMIDCPEAYLMTTLTRLCIDHLRRAQTVRRAYAGKWLPEPLPTADLATPERRAEARDMLSMAFLVLLERLSPTERAVYVLREAFDYSYREIAAVVEKNEAACRQIFSRARSRIGDPGRRSDVDGAAHRRLLQDLVDTCETGDLPALESLLTADIVLTSDGGSDVKTAPNPIFARTPVARFLLGLVGKLEGSLAPAPVEANGAPALLLHQNGQPICLASLELRDGRISAIRLHLNRDKIGAAVQAARLN</sequence>
<name>A0ABS5HRQ2_9RHOB</name>